<dbReference type="GO" id="GO:0006629">
    <property type="term" value="P:lipid metabolic process"/>
    <property type="evidence" value="ECO:0007669"/>
    <property type="project" value="TreeGrafter"/>
</dbReference>
<evidence type="ECO:0000313" key="6">
    <source>
        <dbReference type="Proteomes" id="UP000623608"/>
    </source>
</evidence>
<name>A0A919TWD6_9ACTN</name>
<evidence type="ECO:0000256" key="2">
    <source>
        <dbReference type="PIRSR" id="PIRSR637460-2"/>
    </source>
</evidence>
<dbReference type="Proteomes" id="UP000623608">
    <property type="component" value="Unassembled WGS sequence"/>
</dbReference>
<sequence length="1267" mass="134826">MLRPAMLILSVMSLVLGGAAVPARAEPVRADAEADVVVLGQGDQDGFHLLAASEQDGYAWRTVASLSEPGVETDRWIGNVCVTGSGDRAVVVYAPRAWTNSPVLAERGGLTAVVDLATGAVDKVPVRSSLAYFSPGCGAGEQAVITQSRGEDDSADGSAARTRLVTVDTVRGTASEPVDVAGQITSAVPASGRIVAAAAGRLVAVRPDGRLDTLARTASTPSRITPDQAGGVVYLDAAGERGEIRRVPATGALQRSTLLADGPLRSVDVRSGAHGSVQLTGSLTRRAALPSAVRVVDGTVPLATSSLGGFSIDADRTATPGSAAWTAQLTRATAATTYTARVASTGRTFRTTARPGERPSARIAEGSAPHPLSGLARTGGALTAVAADTDPVDADATCAIPRNDPDTQVEQPTPRQVEWAADQAVVGNLTLTREANWHQAHMSSSWSPQGLFPRLELTGGGRVPVQIFLGVMSQESNLWQASGHSLPGVPGNPLIGNYYGRDIYDEDESNDWDIDFSEADCGYGVTQITDGMRKPGHLRPDEVALTPFQQRAAAVDYATNIAAGLRILQDKWNQTRAVGIVHSNGDPQHLENWFFAVWAYNSGLHPQSKAAENDGAWGLGWLNNPVNPRYPVNRGFFGANGSDAANPGKWPYPEKVIGFAAYSIATSDGPGFRAAWWTSNGNRDKAKPSIGTFCTVAGNHCDLSGQYTPNADEVLGEKAGPCSHLNQYLQYDLKCWWHSPVTFNDCAGGACGHELLRFDATYGEQPDGINSTPHCDRSGLPAGSVVVDDVPATVAPIQTGQRPCGANFGPNAGTFAFEFAADYQGRYPSKVDTHQIGVGFGGHAWFTHTVAPYNLGGKLKVTGTWTFTNAYTGWARVLVHMPDVGAHTQQAAYAIGLGDGRVKTRYALQNTQHNDWKSLGVMQFAGRPTIRLSNETWDGTGDDDIAWDAVAIQPLAAKPADFVVALGDSYTSGEGAADTASLDYYRESNVDEGHVRNKCHRSKLSWPRKAVLADNANEQLGTRADRWDNTLDFQFHACSIAETFNINPRHSNDDGQPIENALGKWSGGQWGEVSQIDKGYLDENTTLVMLSIGGNDARFKDVIMECLFWAGLKACQDAHLSGESDPLSVSVPRSINGPVKASITQTLQEIHKRAPNAKIMLMGYPRLFENDGQCVIGIGTDEAPWINQMSTDVVAPMMKGVADDLRAAGTPVYFGNPTSYFTGQAICGSPETIHGIRSDVNESFHPKLAGTTHYADAANATLRQMGL</sequence>
<evidence type="ECO:0008006" key="7">
    <source>
        <dbReference type="Google" id="ProtNLM"/>
    </source>
</evidence>
<dbReference type="CDD" id="cd01823">
    <property type="entry name" value="SEST_like"/>
    <property type="match status" value="1"/>
</dbReference>
<dbReference type="Gene3D" id="3.40.50.1110">
    <property type="entry name" value="SGNH hydrolase"/>
    <property type="match status" value="1"/>
</dbReference>
<reference evidence="5" key="1">
    <citation type="submission" date="2021-01" db="EMBL/GenBank/DDBJ databases">
        <title>Whole genome shotgun sequence of Actinoplanes tereljensis NBRC 105297.</title>
        <authorList>
            <person name="Komaki H."/>
            <person name="Tamura T."/>
        </authorList>
    </citation>
    <scope>NUCLEOTIDE SEQUENCE</scope>
    <source>
        <strain evidence="5">NBRC 105297</strain>
    </source>
</reference>
<dbReference type="EMBL" id="BOMY01000038">
    <property type="protein sequence ID" value="GIF23180.1"/>
    <property type="molecule type" value="Genomic_DNA"/>
</dbReference>
<dbReference type="InterPro" id="IPR037460">
    <property type="entry name" value="SEST-like"/>
</dbReference>
<accession>A0A919TWD6</accession>
<dbReference type="InterPro" id="IPR036514">
    <property type="entry name" value="SGNH_hydro_sf"/>
</dbReference>
<dbReference type="AlphaFoldDB" id="A0A919TWD6"/>
<feature type="active site" description="Nucleophile" evidence="1">
    <location>
        <position position="969"/>
    </location>
</feature>
<feature type="signal peptide" evidence="4">
    <location>
        <begin position="1"/>
        <end position="25"/>
    </location>
</feature>
<keyword evidence="6" id="KW-1185">Reference proteome</keyword>
<dbReference type="SUPFAM" id="SSF53955">
    <property type="entry name" value="Lysozyme-like"/>
    <property type="match status" value="1"/>
</dbReference>
<keyword evidence="4" id="KW-0732">Signal</keyword>
<feature type="active site" evidence="1">
    <location>
        <position position="1245"/>
    </location>
</feature>
<organism evidence="5 6">
    <name type="scientific">Paractinoplanes tereljensis</name>
    <dbReference type="NCBI Taxonomy" id="571912"/>
    <lineage>
        <taxon>Bacteria</taxon>
        <taxon>Bacillati</taxon>
        <taxon>Actinomycetota</taxon>
        <taxon>Actinomycetes</taxon>
        <taxon>Micromonosporales</taxon>
        <taxon>Micromonosporaceae</taxon>
        <taxon>Paractinoplanes</taxon>
    </lineage>
</organism>
<feature type="disulfide bond" evidence="2">
    <location>
        <begin position="1174"/>
        <end position="1227"/>
    </location>
</feature>
<dbReference type="SUPFAM" id="SSF52266">
    <property type="entry name" value="SGNH hydrolase"/>
    <property type="match status" value="1"/>
</dbReference>
<dbReference type="RefSeq" id="WP_203811083.1">
    <property type="nucleotide sequence ID" value="NZ_BOMY01000038.1"/>
</dbReference>
<evidence type="ECO:0000256" key="4">
    <source>
        <dbReference type="SAM" id="SignalP"/>
    </source>
</evidence>
<dbReference type="GO" id="GO:0016788">
    <property type="term" value="F:hydrolase activity, acting on ester bonds"/>
    <property type="evidence" value="ECO:0007669"/>
    <property type="project" value="InterPro"/>
</dbReference>
<feature type="disulfide bond" evidence="2">
    <location>
        <begin position="1106"/>
        <end position="1115"/>
    </location>
</feature>
<protein>
    <recommendedName>
        <fullName evidence="7">SGNH hydrolase-type esterase domain-containing protein</fullName>
    </recommendedName>
</protein>
<feature type="region of interest" description="Disordered" evidence="3">
    <location>
        <begin position="351"/>
        <end position="372"/>
    </location>
</feature>
<feature type="chain" id="PRO_5037301259" description="SGNH hydrolase-type esterase domain-containing protein" evidence="4">
    <location>
        <begin position="26"/>
        <end position="1267"/>
    </location>
</feature>
<dbReference type="PANTHER" id="PTHR37981:SF1">
    <property type="entry name" value="SGNH HYDROLASE-TYPE ESTERASE DOMAIN-CONTAINING PROTEIN"/>
    <property type="match status" value="1"/>
</dbReference>
<evidence type="ECO:0000256" key="1">
    <source>
        <dbReference type="PIRSR" id="PIRSR637460-1"/>
    </source>
</evidence>
<keyword evidence="2" id="KW-1015">Disulfide bond</keyword>
<proteinExistence type="predicted"/>
<gene>
    <name evidence="5" type="ORF">Ate02nite_59100</name>
</gene>
<evidence type="ECO:0000313" key="5">
    <source>
        <dbReference type="EMBL" id="GIF23180.1"/>
    </source>
</evidence>
<dbReference type="PANTHER" id="PTHR37981">
    <property type="entry name" value="LIPASE 2"/>
    <property type="match status" value="1"/>
</dbReference>
<evidence type="ECO:0000256" key="3">
    <source>
        <dbReference type="SAM" id="MobiDB-lite"/>
    </source>
</evidence>
<comment type="caution">
    <text evidence="5">The sequence shown here is derived from an EMBL/GenBank/DDBJ whole genome shotgun (WGS) entry which is preliminary data.</text>
</comment>
<dbReference type="InterPro" id="IPR023346">
    <property type="entry name" value="Lysozyme-like_dom_sf"/>
</dbReference>
<feature type="disulfide bond" evidence="2">
    <location>
        <begin position="999"/>
        <end position="1038"/>
    </location>
</feature>